<evidence type="ECO:0000259" key="2">
    <source>
        <dbReference type="Pfam" id="PF04892"/>
    </source>
</evidence>
<keyword evidence="4" id="KW-1185">Reference proteome</keyword>
<dbReference type="AlphaFoldDB" id="A0A2S2DL50"/>
<dbReference type="KEGG" id="mtim:DIR46_17785"/>
<keyword evidence="1" id="KW-1133">Transmembrane helix</keyword>
<dbReference type="EMBL" id="CP029343">
    <property type="protein sequence ID" value="AWL06102.1"/>
    <property type="molecule type" value="Genomic_DNA"/>
</dbReference>
<dbReference type="PANTHER" id="PTHR28008:SF1">
    <property type="entry name" value="DOMAIN PROTEIN, PUTATIVE (AFU_ORTHOLOGUE AFUA_3G10980)-RELATED"/>
    <property type="match status" value="1"/>
</dbReference>
<keyword evidence="1" id="KW-0472">Membrane</keyword>
<feature type="transmembrane region" description="Helical" evidence="1">
    <location>
        <begin position="58"/>
        <end position="78"/>
    </location>
</feature>
<proteinExistence type="predicted"/>
<gene>
    <name evidence="3" type="ORF">DIR46_17785</name>
</gene>
<name>A0A2S2DL50_9BURK</name>
<dbReference type="Pfam" id="PF04892">
    <property type="entry name" value="VanZ"/>
    <property type="match status" value="1"/>
</dbReference>
<evidence type="ECO:0000313" key="4">
    <source>
        <dbReference type="Proteomes" id="UP000245820"/>
    </source>
</evidence>
<dbReference type="RefSeq" id="WP_109346427.1">
    <property type="nucleotide sequence ID" value="NZ_CP029343.1"/>
</dbReference>
<dbReference type="OrthoDB" id="8759225at2"/>
<dbReference type="PANTHER" id="PTHR28008">
    <property type="entry name" value="DOMAIN PROTEIN, PUTATIVE (AFU_ORTHOLOGUE AFUA_3G10980)-RELATED"/>
    <property type="match status" value="1"/>
</dbReference>
<protein>
    <recommendedName>
        <fullName evidence="2">VanZ-like domain-containing protein</fullName>
    </recommendedName>
</protein>
<evidence type="ECO:0000313" key="3">
    <source>
        <dbReference type="EMBL" id="AWL06102.1"/>
    </source>
</evidence>
<feature type="transmembrane region" description="Helical" evidence="1">
    <location>
        <begin position="34"/>
        <end position="51"/>
    </location>
</feature>
<organism evidence="3 4">
    <name type="scientific">Massilia oculi</name>
    <dbReference type="NCBI Taxonomy" id="945844"/>
    <lineage>
        <taxon>Bacteria</taxon>
        <taxon>Pseudomonadati</taxon>
        <taxon>Pseudomonadota</taxon>
        <taxon>Betaproteobacteria</taxon>
        <taxon>Burkholderiales</taxon>
        <taxon>Oxalobacteraceae</taxon>
        <taxon>Telluria group</taxon>
        <taxon>Massilia</taxon>
    </lineage>
</organism>
<reference evidence="3 4" key="1">
    <citation type="submission" date="2018-05" db="EMBL/GenBank/DDBJ databases">
        <title>Complete genome sequence of Massilia oculi sp. nov. CCUG 43427T (=DSM 26321T), the type strain of M. oculi, and comparison with genome sequences of other Massilia strains.</title>
        <authorList>
            <person name="Zhu B."/>
        </authorList>
    </citation>
    <scope>NUCLEOTIDE SEQUENCE [LARGE SCALE GENOMIC DNA]</scope>
    <source>
        <strain evidence="3 4">CCUG 43427</strain>
    </source>
</reference>
<feature type="transmembrane region" description="Helical" evidence="1">
    <location>
        <begin position="90"/>
        <end position="107"/>
    </location>
</feature>
<keyword evidence="1" id="KW-0812">Transmembrane</keyword>
<dbReference type="Proteomes" id="UP000245820">
    <property type="component" value="Chromosome"/>
</dbReference>
<feature type="domain" description="VanZ-like" evidence="2">
    <location>
        <begin position="32"/>
        <end position="104"/>
    </location>
</feature>
<dbReference type="InterPro" id="IPR006976">
    <property type="entry name" value="VanZ-like"/>
</dbReference>
<sequence>MSWELIVFVAAAGAVALGCLLPARWLPLLPHDKLLHFIAFAGLSTLALLIEPSWPRRAVWLLGLLLAGLAIEILQKLVPGRSFCWRDMGANTAGIAAATAAFGLLQVI</sequence>
<accession>A0A2S2DL50</accession>
<evidence type="ECO:0000256" key="1">
    <source>
        <dbReference type="SAM" id="Phobius"/>
    </source>
</evidence>